<name>A0ABW2CDN9_9ACTN</name>
<proteinExistence type="predicted"/>
<gene>
    <name evidence="5" type="ORF">ACFQKB_04895</name>
</gene>
<dbReference type="InterPro" id="IPR047589">
    <property type="entry name" value="DUF11_rpt"/>
</dbReference>
<feature type="chain" id="PRO_5046753785" evidence="3">
    <location>
        <begin position="18"/>
        <end position="345"/>
    </location>
</feature>
<dbReference type="InterPro" id="IPR001434">
    <property type="entry name" value="OmcB-like_DUF11"/>
</dbReference>
<feature type="region of interest" description="Disordered" evidence="1">
    <location>
        <begin position="146"/>
        <end position="220"/>
    </location>
</feature>
<keyword evidence="2" id="KW-0472">Membrane</keyword>
<dbReference type="RefSeq" id="WP_160823790.1">
    <property type="nucleotide sequence ID" value="NZ_JBHSXS010000002.1"/>
</dbReference>
<accession>A0ABW2CDN9</accession>
<sequence>MAAMFTAAMLTCGPAIAATLPADGPPTPPRLALSKKTSTPKARPKGTAAFTITVRNVGMVPAFGVRLSDAMPKGLKLTSVKGRGCRAQAGRVVCRWRSVPYRSSRTVAVRARVDASARPGKHLVNTAVLRYAHRRAAARAAVVVDRPKHPVRSHPAPVRPAPAGAHPHHSAAPEKHHVSHSSHVPATHQPAAPPQQAPRPQAPRRCGPDETPAQNGSDPGTSNCVCPPNASGGGSASGSGGGSGACGCPSGGSGGGGGASNCVCPPNGSGGGSGGSNDASSDGKCGGCEHQPGGKSGKASDGCERNGVLPHTGGTVMWPAAMAVAAIAVGAVALLLTRRLRRRTR</sequence>
<dbReference type="EMBL" id="JBHSXS010000002">
    <property type="protein sequence ID" value="MFC6879099.1"/>
    <property type="molecule type" value="Genomic_DNA"/>
</dbReference>
<protein>
    <submittedName>
        <fullName evidence="5">DUF11 domain-containing protein</fullName>
    </submittedName>
</protein>
<feature type="domain" description="DUF11" evidence="4">
    <location>
        <begin position="31"/>
        <end position="129"/>
    </location>
</feature>
<evidence type="ECO:0000256" key="1">
    <source>
        <dbReference type="SAM" id="MobiDB-lite"/>
    </source>
</evidence>
<keyword evidence="6" id="KW-1185">Reference proteome</keyword>
<keyword evidence="2" id="KW-0812">Transmembrane</keyword>
<feature type="signal peptide" evidence="3">
    <location>
        <begin position="1"/>
        <end position="17"/>
    </location>
</feature>
<reference evidence="6" key="1">
    <citation type="journal article" date="2019" name="Int. J. Syst. Evol. Microbiol.">
        <title>The Global Catalogue of Microorganisms (GCM) 10K type strain sequencing project: providing services to taxonomists for standard genome sequencing and annotation.</title>
        <authorList>
            <consortium name="The Broad Institute Genomics Platform"/>
            <consortium name="The Broad Institute Genome Sequencing Center for Infectious Disease"/>
            <person name="Wu L."/>
            <person name="Ma J."/>
        </authorList>
    </citation>
    <scope>NUCLEOTIDE SEQUENCE [LARGE SCALE GENOMIC DNA]</scope>
    <source>
        <strain evidence="6">JCM 3369</strain>
    </source>
</reference>
<dbReference type="NCBIfam" id="TIGR01451">
    <property type="entry name" value="B_ant_repeat"/>
    <property type="match status" value="1"/>
</dbReference>
<feature type="region of interest" description="Disordered" evidence="1">
    <location>
        <begin position="269"/>
        <end position="302"/>
    </location>
</feature>
<evidence type="ECO:0000259" key="4">
    <source>
        <dbReference type="Pfam" id="PF01345"/>
    </source>
</evidence>
<evidence type="ECO:0000313" key="5">
    <source>
        <dbReference type="EMBL" id="MFC6879099.1"/>
    </source>
</evidence>
<organism evidence="5 6">
    <name type="scientific">Actinomadura yumaensis</name>
    <dbReference type="NCBI Taxonomy" id="111807"/>
    <lineage>
        <taxon>Bacteria</taxon>
        <taxon>Bacillati</taxon>
        <taxon>Actinomycetota</taxon>
        <taxon>Actinomycetes</taxon>
        <taxon>Streptosporangiales</taxon>
        <taxon>Thermomonosporaceae</taxon>
        <taxon>Actinomadura</taxon>
    </lineage>
</organism>
<feature type="compositionally biased region" description="Pro residues" evidence="1">
    <location>
        <begin position="191"/>
        <end position="201"/>
    </location>
</feature>
<dbReference type="Proteomes" id="UP001596380">
    <property type="component" value="Unassembled WGS sequence"/>
</dbReference>
<comment type="caution">
    <text evidence="5">The sequence shown here is derived from an EMBL/GenBank/DDBJ whole genome shotgun (WGS) entry which is preliminary data.</text>
</comment>
<feature type="region of interest" description="Disordered" evidence="1">
    <location>
        <begin position="21"/>
        <end position="45"/>
    </location>
</feature>
<evidence type="ECO:0000256" key="2">
    <source>
        <dbReference type="SAM" id="Phobius"/>
    </source>
</evidence>
<keyword evidence="3" id="KW-0732">Signal</keyword>
<evidence type="ECO:0000313" key="6">
    <source>
        <dbReference type="Proteomes" id="UP001596380"/>
    </source>
</evidence>
<keyword evidence="2" id="KW-1133">Transmembrane helix</keyword>
<dbReference type="Pfam" id="PF01345">
    <property type="entry name" value="DUF11"/>
    <property type="match status" value="1"/>
</dbReference>
<evidence type="ECO:0000256" key="3">
    <source>
        <dbReference type="SAM" id="SignalP"/>
    </source>
</evidence>
<feature type="transmembrane region" description="Helical" evidence="2">
    <location>
        <begin position="316"/>
        <end position="336"/>
    </location>
</feature>